<comment type="caution">
    <text evidence="2">The sequence shown here is derived from an EMBL/GenBank/DDBJ whole genome shotgun (WGS) entry which is preliminary data.</text>
</comment>
<evidence type="ECO:0000256" key="1">
    <source>
        <dbReference type="SAM" id="MobiDB-lite"/>
    </source>
</evidence>
<keyword evidence="3" id="KW-1185">Reference proteome</keyword>
<protein>
    <submittedName>
        <fullName evidence="2">Uncharacterized protein</fullName>
    </submittedName>
</protein>
<dbReference type="Proteomes" id="UP000719412">
    <property type="component" value="Unassembled WGS sequence"/>
</dbReference>
<reference evidence="2" key="1">
    <citation type="journal article" date="2020" name="J Insects Food Feed">
        <title>The yellow mealworm (Tenebrio molitor) genome: a resource for the emerging insects as food and feed industry.</title>
        <authorList>
            <person name="Eriksson T."/>
            <person name="Andere A."/>
            <person name="Kelstrup H."/>
            <person name="Emery V."/>
            <person name="Picard C."/>
        </authorList>
    </citation>
    <scope>NUCLEOTIDE SEQUENCE</scope>
    <source>
        <strain evidence="2">Stoneville</strain>
        <tissue evidence="2">Whole head</tissue>
    </source>
</reference>
<organism evidence="2 3">
    <name type="scientific">Tenebrio molitor</name>
    <name type="common">Yellow mealworm beetle</name>
    <dbReference type="NCBI Taxonomy" id="7067"/>
    <lineage>
        <taxon>Eukaryota</taxon>
        <taxon>Metazoa</taxon>
        <taxon>Ecdysozoa</taxon>
        <taxon>Arthropoda</taxon>
        <taxon>Hexapoda</taxon>
        <taxon>Insecta</taxon>
        <taxon>Pterygota</taxon>
        <taxon>Neoptera</taxon>
        <taxon>Endopterygota</taxon>
        <taxon>Coleoptera</taxon>
        <taxon>Polyphaga</taxon>
        <taxon>Cucujiformia</taxon>
        <taxon>Tenebrionidae</taxon>
        <taxon>Tenebrio</taxon>
    </lineage>
</organism>
<accession>A0A8J6HNB1</accession>
<reference evidence="2" key="2">
    <citation type="submission" date="2021-08" db="EMBL/GenBank/DDBJ databases">
        <authorList>
            <person name="Eriksson T."/>
        </authorList>
    </citation>
    <scope>NUCLEOTIDE SEQUENCE</scope>
    <source>
        <strain evidence="2">Stoneville</strain>
        <tissue evidence="2">Whole head</tissue>
    </source>
</reference>
<dbReference type="AlphaFoldDB" id="A0A8J6HNB1"/>
<sequence length="306" mass="35440">MLQNGLTPWRFSEMNVKRNPHFLTLKESSLPCINQDMVLDHSIVDQFENSFKTETKRSTVKKAKMSTPKRATVITDYFESDVENKENSQVSLFDADQLSPIKSRSKLNSKVDSVKRRILGEKDSNVVSSTPNRSLRESRNLRQSRLPGLSSPNKPKETANNFGFDSSVDESVERSSPKKNPQDKPFRLSISVNDKKYDRKRKFRRIEKAESIVDSGEDDLSDESNVESQNNQNRLFEDLDATEENIVKEVPIKKKKLKWLDQNPSKEHHKKRKDVRSKEEEEEAEKWAAAFNSMCEEIQEFPLEIE</sequence>
<dbReference type="EMBL" id="JABDTM020018826">
    <property type="protein sequence ID" value="KAH0817789.1"/>
    <property type="molecule type" value="Genomic_DNA"/>
</dbReference>
<feature type="compositionally biased region" description="Basic and acidic residues" evidence="1">
    <location>
        <begin position="171"/>
        <end position="186"/>
    </location>
</feature>
<proteinExistence type="predicted"/>
<gene>
    <name evidence="2" type="ORF">GEV33_005002</name>
</gene>
<name>A0A8J6HNB1_TENMO</name>
<evidence type="ECO:0000313" key="3">
    <source>
        <dbReference type="Proteomes" id="UP000719412"/>
    </source>
</evidence>
<feature type="region of interest" description="Disordered" evidence="1">
    <location>
        <begin position="259"/>
        <end position="282"/>
    </location>
</feature>
<feature type="region of interest" description="Disordered" evidence="1">
    <location>
        <begin position="122"/>
        <end position="191"/>
    </location>
</feature>
<evidence type="ECO:0000313" key="2">
    <source>
        <dbReference type="EMBL" id="KAH0817789.1"/>
    </source>
</evidence>
<feature type="compositionally biased region" description="Polar residues" evidence="1">
    <location>
        <begin position="150"/>
        <end position="164"/>
    </location>
</feature>